<keyword evidence="3" id="KW-0378">Hydrolase</keyword>
<keyword evidence="6" id="KW-1185">Reference proteome</keyword>
<dbReference type="AlphaFoldDB" id="A0A0D2MGE3"/>
<feature type="domain" description="Peptidase C14 caspase" evidence="4">
    <location>
        <begin position="22"/>
        <end position="296"/>
    </location>
</feature>
<dbReference type="SUPFAM" id="SSF52129">
    <property type="entry name" value="Caspase-like"/>
    <property type="match status" value="1"/>
</dbReference>
<dbReference type="InterPro" id="IPR029030">
    <property type="entry name" value="Caspase-like_dom_sf"/>
</dbReference>
<evidence type="ECO:0000256" key="2">
    <source>
        <dbReference type="ARBA" id="ARBA00022703"/>
    </source>
</evidence>
<dbReference type="InterPro" id="IPR050452">
    <property type="entry name" value="Metacaspase"/>
</dbReference>
<dbReference type="PANTHER" id="PTHR48104">
    <property type="entry name" value="METACASPASE-4"/>
    <property type="match status" value="1"/>
</dbReference>
<proteinExistence type="inferred from homology"/>
<keyword evidence="2" id="KW-0053">Apoptosis</keyword>
<organism evidence="5 6">
    <name type="scientific">Hypholoma sublateritium (strain FD-334 SS-4)</name>
    <dbReference type="NCBI Taxonomy" id="945553"/>
    <lineage>
        <taxon>Eukaryota</taxon>
        <taxon>Fungi</taxon>
        <taxon>Dikarya</taxon>
        <taxon>Basidiomycota</taxon>
        <taxon>Agaricomycotina</taxon>
        <taxon>Agaricomycetes</taxon>
        <taxon>Agaricomycetidae</taxon>
        <taxon>Agaricales</taxon>
        <taxon>Agaricineae</taxon>
        <taxon>Strophariaceae</taxon>
        <taxon>Hypholoma</taxon>
    </lineage>
</organism>
<dbReference type="Gene3D" id="3.40.50.1460">
    <property type="match status" value="1"/>
</dbReference>
<sequence>MVFKGYQTFSEPTTKAEQKELFALVIGINTYNGLQSSSGNRDRDTDADVPTFTNLRGAVADAQEVYDYLTSDLGVPKSQITFLRDEEATRTSIITAFRNLANNKDIKEGDSIFIYYAGHGAQTLPPKRLLRMKGCPEKVEVLVPHDYGRIPSKHESMGIPDYSIGALLNQIAEKKGDNITVVFDCCHSASALRGSRKSNGRALTRSGPDLMYHLPDELDRDIWDSDPGPRTSLSRGLTTPTPLKHFGSTSYVFFAACSSSELAREMDDRGCFTSALIALLKKLGHSSFSCSQLITHLPKIEGQSPQCEGVHQDRLIFHGYVSAYDKTFFNIAERPASASDNSYDFIMTEGRAHGFSKGDELTIYKSKSKEDRGKPVGVVIIDNFDDISGSSRLKILPNTPYFHLPCHPAPALLTRSIEPHLKLYIGPRDQSLVRRIRKLPGLSNVVFTNTPSAAHIRISVDKTNTEERLCFEVLDQDVFRENPNLKLKPRFAPNDDDDLQNILNGLAHYYWHLKRTSDSLPVTKEISPFFFKLQDTFTGQPRFIQEEGSFNLCNASNVIDVEIDEEALYGLEITKNSEHGANLFPVLFYFDNTDFTITQSYKHPVAGGNPESPWPGPSMTIGYGVGSGSTVSPFSFYMDEAYDTEVGFFKLMLSNKPIDLDSMTQTESPFLRSRAMKQKTTLLAQQNPQQLWGSITLTVITRRKE</sequence>
<keyword evidence="3" id="KW-0788">Thiol protease</keyword>
<evidence type="ECO:0000313" key="5">
    <source>
        <dbReference type="EMBL" id="KJA22673.1"/>
    </source>
</evidence>
<gene>
    <name evidence="5" type="ORF">HYPSUDRAFT_202000</name>
</gene>
<reference evidence="6" key="1">
    <citation type="submission" date="2014-04" db="EMBL/GenBank/DDBJ databases">
        <title>Evolutionary Origins and Diversification of the Mycorrhizal Mutualists.</title>
        <authorList>
            <consortium name="DOE Joint Genome Institute"/>
            <consortium name="Mycorrhizal Genomics Consortium"/>
            <person name="Kohler A."/>
            <person name="Kuo A."/>
            <person name="Nagy L.G."/>
            <person name="Floudas D."/>
            <person name="Copeland A."/>
            <person name="Barry K.W."/>
            <person name="Cichocki N."/>
            <person name="Veneault-Fourrey C."/>
            <person name="LaButti K."/>
            <person name="Lindquist E.A."/>
            <person name="Lipzen A."/>
            <person name="Lundell T."/>
            <person name="Morin E."/>
            <person name="Murat C."/>
            <person name="Riley R."/>
            <person name="Ohm R."/>
            <person name="Sun H."/>
            <person name="Tunlid A."/>
            <person name="Henrissat B."/>
            <person name="Grigoriev I.V."/>
            <person name="Hibbett D.S."/>
            <person name="Martin F."/>
        </authorList>
    </citation>
    <scope>NUCLEOTIDE SEQUENCE [LARGE SCALE GENOMIC DNA]</scope>
    <source>
        <strain evidence="6">FD-334 SS-4</strain>
    </source>
</reference>
<dbReference type="EMBL" id="KN817548">
    <property type="protein sequence ID" value="KJA22673.1"/>
    <property type="molecule type" value="Genomic_DNA"/>
</dbReference>
<evidence type="ECO:0000256" key="3">
    <source>
        <dbReference type="ARBA" id="ARBA00022807"/>
    </source>
</evidence>
<accession>A0A0D2MGE3</accession>
<dbReference type="InterPro" id="IPR011600">
    <property type="entry name" value="Pept_C14_caspase"/>
</dbReference>
<dbReference type="Proteomes" id="UP000054270">
    <property type="component" value="Unassembled WGS sequence"/>
</dbReference>
<protein>
    <recommendedName>
        <fullName evidence="4">Peptidase C14 caspase domain-containing protein</fullName>
    </recommendedName>
</protein>
<dbReference type="GO" id="GO:0005737">
    <property type="term" value="C:cytoplasm"/>
    <property type="evidence" value="ECO:0007669"/>
    <property type="project" value="TreeGrafter"/>
</dbReference>
<keyword evidence="3" id="KW-0645">Protease</keyword>
<evidence type="ECO:0000256" key="1">
    <source>
        <dbReference type="ARBA" id="ARBA00009005"/>
    </source>
</evidence>
<dbReference type="GO" id="GO:0006508">
    <property type="term" value="P:proteolysis"/>
    <property type="evidence" value="ECO:0007669"/>
    <property type="project" value="InterPro"/>
</dbReference>
<comment type="similarity">
    <text evidence="1">Belongs to the peptidase C14B family.</text>
</comment>
<dbReference type="GO" id="GO:0004197">
    <property type="term" value="F:cysteine-type endopeptidase activity"/>
    <property type="evidence" value="ECO:0007669"/>
    <property type="project" value="InterPro"/>
</dbReference>
<name>A0A0D2MGE3_HYPSF</name>
<dbReference type="PANTHER" id="PTHR48104:SF30">
    <property type="entry name" value="METACASPASE-1"/>
    <property type="match status" value="1"/>
</dbReference>
<dbReference type="OMA" id="WHLERTN"/>
<dbReference type="GO" id="GO:0006915">
    <property type="term" value="P:apoptotic process"/>
    <property type="evidence" value="ECO:0007669"/>
    <property type="project" value="UniProtKB-KW"/>
</dbReference>
<dbReference type="Pfam" id="PF00656">
    <property type="entry name" value="Peptidase_C14"/>
    <property type="match status" value="1"/>
</dbReference>
<evidence type="ECO:0000313" key="6">
    <source>
        <dbReference type="Proteomes" id="UP000054270"/>
    </source>
</evidence>
<dbReference type="OrthoDB" id="3223806at2759"/>
<evidence type="ECO:0000259" key="4">
    <source>
        <dbReference type="Pfam" id="PF00656"/>
    </source>
</evidence>